<evidence type="ECO:0000313" key="5">
    <source>
        <dbReference type="EMBL" id="MBT2989589.1"/>
    </source>
</evidence>
<dbReference type="InterPro" id="IPR016131">
    <property type="entry name" value="Haemerythrin_Fe_BS"/>
</dbReference>
<reference evidence="5 6" key="1">
    <citation type="submission" date="2021-05" db="EMBL/GenBank/DDBJ databases">
        <title>Genetic and Functional Diversity in Clade A Lucinid endosymbionts from the Bahamas.</title>
        <authorList>
            <person name="Giani N.M."/>
            <person name="Engel A.S."/>
            <person name="Campbell B.J."/>
        </authorList>
    </citation>
    <scope>NUCLEOTIDE SEQUENCE [LARGE SCALE GENOMIC DNA]</scope>
    <source>
        <strain evidence="5">LUC16012Gg_MoonRockCtena</strain>
    </source>
</reference>
<evidence type="ECO:0000313" key="6">
    <source>
        <dbReference type="Proteomes" id="UP000770889"/>
    </source>
</evidence>
<dbReference type="CDD" id="cd12107">
    <property type="entry name" value="Hemerythrin"/>
    <property type="match status" value="1"/>
</dbReference>
<dbReference type="InterPro" id="IPR012827">
    <property type="entry name" value="Hemerythrin_metal-bd"/>
</dbReference>
<name>A0A944MBB7_9GAMM</name>
<dbReference type="InterPro" id="IPR012312">
    <property type="entry name" value="Hemerythrin-like"/>
</dbReference>
<feature type="domain" description="Hemerythrin-like" evidence="4">
    <location>
        <begin position="18"/>
        <end position="133"/>
    </location>
</feature>
<dbReference type="Pfam" id="PF01814">
    <property type="entry name" value="Hemerythrin"/>
    <property type="match status" value="1"/>
</dbReference>
<dbReference type="Proteomes" id="UP000770889">
    <property type="component" value="Unassembled WGS sequence"/>
</dbReference>
<dbReference type="AlphaFoldDB" id="A0A944MBB7"/>
<keyword evidence="3" id="KW-0408">Iron</keyword>
<dbReference type="NCBIfam" id="TIGR02481">
    <property type="entry name" value="hemeryth_dom"/>
    <property type="match status" value="1"/>
</dbReference>
<evidence type="ECO:0000256" key="1">
    <source>
        <dbReference type="ARBA" id="ARBA00010587"/>
    </source>
</evidence>
<dbReference type="PROSITE" id="PS00550">
    <property type="entry name" value="HEMERYTHRINS"/>
    <property type="match status" value="1"/>
</dbReference>
<dbReference type="SUPFAM" id="SSF47188">
    <property type="entry name" value="Hemerythrin-like"/>
    <property type="match status" value="1"/>
</dbReference>
<protein>
    <submittedName>
        <fullName evidence="5">Hemerythrin family protein</fullName>
    </submittedName>
</protein>
<comment type="caution">
    <text evidence="5">The sequence shown here is derived from an EMBL/GenBank/DDBJ whole genome shotgun (WGS) entry which is preliminary data.</text>
</comment>
<evidence type="ECO:0000256" key="3">
    <source>
        <dbReference type="ARBA" id="ARBA00023004"/>
    </source>
</evidence>
<dbReference type="Gene3D" id="1.20.120.50">
    <property type="entry name" value="Hemerythrin-like"/>
    <property type="match status" value="1"/>
</dbReference>
<dbReference type="InterPro" id="IPR035938">
    <property type="entry name" value="Hemerythrin-like_sf"/>
</dbReference>
<accession>A0A944MBB7</accession>
<comment type="similarity">
    <text evidence="1">Belongs to the hemerythrin family.</text>
</comment>
<evidence type="ECO:0000256" key="2">
    <source>
        <dbReference type="ARBA" id="ARBA00022723"/>
    </source>
</evidence>
<dbReference type="EMBL" id="JAHHGM010000009">
    <property type="protein sequence ID" value="MBT2989589.1"/>
    <property type="molecule type" value="Genomic_DNA"/>
</dbReference>
<sequence>MSRYLLPVVDPTVMPGVALDAMNEVHKEEVVLINRLGELVVQGIEGAPDLDLIGRSVDGWVVHTRDHFDGENRLMERYGFPPYPVHKAEHAQVLARLESIQAQWIRDQSLEALADFIFNEWRAWFDQHVKSMDTATALFLRQVM</sequence>
<evidence type="ECO:0000259" key="4">
    <source>
        <dbReference type="Pfam" id="PF01814"/>
    </source>
</evidence>
<organism evidence="5 6">
    <name type="scientific">Candidatus Thiodiazotropha taylori</name>
    <dbReference type="NCBI Taxonomy" id="2792791"/>
    <lineage>
        <taxon>Bacteria</taxon>
        <taxon>Pseudomonadati</taxon>
        <taxon>Pseudomonadota</taxon>
        <taxon>Gammaproteobacteria</taxon>
        <taxon>Chromatiales</taxon>
        <taxon>Sedimenticolaceae</taxon>
        <taxon>Candidatus Thiodiazotropha</taxon>
    </lineage>
</organism>
<gene>
    <name evidence="5" type="ORF">KME65_11550</name>
</gene>
<proteinExistence type="inferred from homology"/>
<dbReference type="GO" id="GO:0046872">
    <property type="term" value="F:metal ion binding"/>
    <property type="evidence" value="ECO:0007669"/>
    <property type="project" value="UniProtKB-KW"/>
</dbReference>
<keyword evidence="2" id="KW-0479">Metal-binding</keyword>